<proteinExistence type="predicted"/>
<dbReference type="PANTHER" id="PTHR30055:SF212">
    <property type="entry name" value="TETR-FAMILY FAMILY TRANSCRIPTIONAL REGULATOR"/>
    <property type="match status" value="1"/>
</dbReference>
<evidence type="ECO:0000256" key="2">
    <source>
        <dbReference type="ARBA" id="ARBA00023125"/>
    </source>
</evidence>
<name>A0ABV2T0I9_9BACT</name>
<dbReference type="InterPro" id="IPR036271">
    <property type="entry name" value="Tet_transcr_reg_TetR-rel_C_sf"/>
</dbReference>
<dbReference type="Gene3D" id="1.10.357.10">
    <property type="entry name" value="Tetracycline Repressor, domain 2"/>
    <property type="match status" value="1"/>
</dbReference>
<dbReference type="Pfam" id="PF00440">
    <property type="entry name" value="TetR_N"/>
    <property type="match status" value="1"/>
</dbReference>
<feature type="DNA-binding region" description="H-T-H motif" evidence="4">
    <location>
        <begin position="35"/>
        <end position="54"/>
    </location>
</feature>
<dbReference type="SUPFAM" id="SSF48498">
    <property type="entry name" value="Tetracyclin repressor-like, C-terminal domain"/>
    <property type="match status" value="1"/>
</dbReference>
<accession>A0ABV2T0I9</accession>
<keyword evidence="3" id="KW-0804">Transcription</keyword>
<sequence length="207" mass="23492">MGITERRIRQKEEVRSAILESAWALVKEEGWQSLSIRKIADAIEYSVPVIYSHFENKDAILTEFNRDGFQLLSEALEAAKSAHEDPCNQLEAIAQAYWDFAFDNREYYQLMYGLGMPTCETVAKIPELQQFAHIVQSTLAAIIADSKHPDAEPFLKYHTFWSILHGLISINMMDNGGNMIQSTPKYHDCGPMVLKDAVAGFIKALKY</sequence>
<gene>
    <name evidence="6" type="ORF">ABR189_04115</name>
</gene>
<evidence type="ECO:0000256" key="4">
    <source>
        <dbReference type="PROSITE-ProRule" id="PRU00335"/>
    </source>
</evidence>
<keyword evidence="7" id="KW-1185">Reference proteome</keyword>
<keyword evidence="2 4" id="KW-0238">DNA-binding</keyword>
<dbReference type="RefSeq" id="WP_354659176.1">
    <property type="nucleotide sequence ID" value="NZ_JBEXAC010000001.1"/>
</dbReference>
<dbReference type="EMBL" id="JBEXAC010000001">
    <property type="protein sequence ID" value="MET6996534.1"/>
    <property type="molecule type" value="Genomic_DNA"/>
</dbReference>
<feature type="domain" description="HTH tetR-type" evidence="5">
    <location>
        <begin position="12"/>
        <end position="72"/>
    </location>
</feature>
<dbReference type="PRINTS" id="PR00455">
    <property type="entry name" value="HTHTETR"/>
</dbReference>
<organism evidence="6 7">
    <name type="scientific">Chitinophaga defluvii</name>
    <dbReference type="NCBI Taxonomy" id="3163343"/>
    <lineage>
        <taxon>Bacteria</taxon>
        <taxon>Pseudomonadati</taxon>
        <taxon>Bacteroidota</taxon>
        <taxon>Chitinophagia</taxon>
        <taxon>Chitinophagales</taxon>
        <taxon>Chitinophagaceae</taxon>
        <taxon>Chitinophaga</taxon>
    </lineage>
</organism>
<keyword evidence="1" id="KW-0805">Transcription regulation</keyword>
<evidence type="ECO:0000256" key="1">
    <source>
        <dbReference type="ARBA" id="ARBA00023015"/>
    </source>
</evidence>
<reference evidence="6 7" key="1">
    <citation type="submission" date="2024-06" db="EMBL/GenBank/DDBJ databases">
        <title>Chitinophaga defluvii sp. nov., isolated from municipal sewage.</title>
        <authorList>
            <person name="Zhang L."/>
        </authorList>
    </citation>
    <scope>NUCLEOTIDE SEQUENCE [LARGE SCALE GENOMIC DNA]</scope>
    <source>
        <strain evidence="6 7">H8</strain>
    </source>
</reference>
<dbReference type="InterPro" id="IPR009057">
    <property type="entry name" value="Homeodomain-like_sf"/>
</dbReference>
<evidence type="ECO:0000256" key="3">
    <source>
        <dbReference type="ARBA" id="ARBA00023163"/>
    </source>
</evidence>
<dbReference type="Proteomes" id="UP001549749">
    <property type="component" value="Unassembled WGS sequence"/>
</dbReference>
<protein>
    <submittedName>
        <fullName evidence="6">TetR/AcrR family transcriptional regulator</fullName>
    </submittedName>
</protein>
<dbReference type="PANTHER" id="PTHR30055">
    <property type="entry name" value="HTH-TYPE TRANSCRIPTIONAL REGULATOR RUTR"/>
    <property type="match status" value="1"/>
</dbReference>
<dbReference type="Pfam" id="PF13305">
    <property type="entry name" value="TetR_C_33"/>
    <property type="match status" value="1"/>
</dbReference>
<dbReference type="InterPro" id="IPR025996">
    <property type="entry name" value="MT1864/Rv1816-like_C"/>
</dbReference>
<comment type="caution">
    <text evidence="6">The sequence shown here is derived from an EMBL/GenBank/DDBJ whole genome shotgun (WGS) entry which is preliminary data.</text>
</comment>
<dbReference type="InterPro" id="IPR050109">
    <property type="entry name" value="HTH-type_TetR-like_transc_reg"/>
</dbReference>
<evidence type="ECO:0000259" key="5">
    <source>
        <dbReference type="PROSITE" id="PS50977"/>
    </source>
</evidence>
<dbReference type="SUPFAM" id="SSF46689">
    <property type="entry name" value="Homeodomain-like"/>
    <property type="match status" value="1"/>
</dbReference>
<dbReference type="InterPro" id="IPR001647">
    <property type="entry name" value="HTH_TetR"/>
</dbReference>
<evidence type="ECO:0000313" key="7">
    <source>
        <dbReference type="Proteomes" id="UP001549749"/>
    </source>
</evidence>
<dbReference type="PROSITE" id="PS50977">
    <property type="entry name" value="HTH_TETR_2"/>
    <property type="match status" value="1"/>
</dbReference>
<evidence type="ECO:0000313" key="6">
    <source>
        <dbReference type="EMBL" id="MET6996534.1"/>
    </source>
</evidence>